<gene>
    <name evidence="5" type="ORF">BSAL_42825</name>
</gene>
<dbReference type="GO" id="GO:0032259">
    <property type="term" value="P:methylation"/>
    <property type="evidence" value="ECO:0007669"/>
    <property type="project" value="UniProtKB-KW"/>
</dbReference>
<dbReference type="Gene3D" id="2.40.50.1070">
    <property type="match status" value="1"/>
</dbReference>
<dbReference type="InterPro" id="IPR029063">
    <property type="entry name" value="SAM-dependent_MTases_sf"/>
</dbReference>
<evidence type="ECO:0000256" key="3">
    <source>
        <dbReference type="ARBA" id="ARBA00022691"/>
    </source>
</evidence>
<evidence type="ECO:0000256" key="2">
    <source>
        <dbReference type="ARBA" id="ARBA00022679"/>
    </source>
</evidence>
<dbReference type="GO" id="GO:0003723">
    <property type="term" value="F:RNA binding"/>
    <property type="evidence" value="ECO:0007669"/>
    <property type="project" value="TreeGrafter"/>
</dbReference>
<dbReference type="Gene3D" id="3.40.50.150">
    <property type="entry name" value="Vaccinia Virus protein VP39"/>
    <property type="match status" value="1"/>
</dbReference>
<keyword evidence="1 4" id="KW-0489">Methyltransferase</keyword>
<comment type="caution">
    <text evidence="4">Lacks conserved residue(s) required for the propagation of feature annotation.</text>
</comment>
<dbReference type="InterPro" id="IPR045850">
    <property type="entry name" value="TRM2_met"/>
</dbReference>
<name>A0A0S4JT65_BODSA</name>
<protein>
    <submittedName>
        <fullName evidence="5">tRNA (Uracil-5-)-methyltransferase, putative</fullName>
    </submittedName>
</protein>
<dbReference type="VEuPathDB" id="TriTrypDB:BSAL_42825"/>
<dbReference type="InterPro" id="IPR010280">
    <property type="entry name" value="U5_MeTrfase_fam"/>
</dbReference>
<keyword evidence="6" id="KW-1185">Reference proteome</keyword>
<keyword evidence="3 4" id="KW-0949">S-adenosyl-L-methionine</keyword>
<accession>A0A0S4JT65</accession>
<dbReference type="PANTHER" id="PTHR45904">
    <property type="entry name" value="TRNA (URACIL-5-)-METHYLTRANSFERASE"/>
    <property type="match status" value="1"/>
</dbReference>
<dbReference type="PROSITE" id="PS51687">
    <property type="entry name" value="SAM_MT_RNA_M5U"/>
    <property type="match status" value="1"/>
</dbReference>
<dbReference type="GO" id="GO:0006396">
    <property type="term" value="P:RNA processing"/>
    <property type="evidence" value="ECO:0007669"/>
    <property type="project" value="InterPro"/>
</dbReference>
<proteinExistence type="inferred from homology"/>
<dbReference type="Pfam" id="PF05958">
    <property type="entry name" value="tRNA_U5-meth_tr"/>
    <property type="match status" value="1"/>
</dbReference>
<dbReference type="Proteomes" id="UP000051952">
    <property type="component" value="Unassembled WGS sequence"/>
</dbReference>
<dbReference type="AlphaFoldDB" id="A0A0S4JT65"/>
<feature type="binding site" evidence="4">
    <location>
        <position position="144"/>
    </location>
    <ligand>
        <name>S-adenosyl-L-methionine</name>
        <dbReference type="ChEBI" id="CHEBI:59789"/>
    </ligand>
</feature>
<dbReference type="EMBL" id="CYKH01002153">
    <property type="protein sequence ID" value="CUG93427.1"/>
    <property type="molecule type" value="Genomic_DNA"/>
</dbReference>
<evidence type="ECO:0000256" key="1">
    <source>
        <dbReference type="ARBA" id="ARBA00022603"/>
    </source>
</evidence>
<dbReference type="OrthoDB" id="10250660at2759"/>
<organism evidence="5 6">
    <name type="scientific">Bodo saltans</name>
    <name type="common">Flagellated protozoan</name>
    <dbReference type="NCBI Taxonomy" id="75058"/>
    <lineage>
        <taxon>Eukaryota</taxon>
        <taxon>Discoba</taxon>
        <taxon>Euglenozoa</taxon>
        <taxon>Kinetoplastea</taxon>
        <taxon>Metakinetoplastina</taxon>
        <taxon>Eubodonida</taxon>
        <taxon>Bodonidae</taxon>
        <taxon>Bodo</taxon>
    </lineage>
</organism>
<sequence length="239" mass="25898">MLCMELDPTSLPAGLVFQEAVVPMIIASYTSADTLAALQAVQSTARVVSIQYYVHTGTASPQFDAQRTVIYGAPALTESLMGLSFDLSPAAFFQVNTPAFEDLLHRVHQVANLNKNTVLLDLCCGTGTIGLCLARHVKRVIGIELISSAVDNARINATRNNITNATFLAGRIENLLPDVINSLSTEDRTDVVAILDPPRAGVHNTVIKWIRSTESIRRAVYISCEQKALENDCPGFTKP</sequence>
<comment type="similarity">
    <text evidence="4">Belongs to the class I-like SAM-binding methyltransferase superfamily. RNA M5U methyltransferase family.</text>
</comment>
<feature type="non-terminal residue" evidence="5">
    <location>
        <position position="239"/>
    </location>
</feature>
<reference evidence="6" key="1">
    <citation type="submission" date="2015-09" db="EMBL/GenBank/DDBJ databases">
        <authorList>
            <consortium name="Pathogen Informatics"/>
        </authorList>
    </citation>
    <scope>NUCLEOTIDE SEQUENCE [LARGE SCALE GENOMIC DNA]</scope>
    <source>
        <strain evidence="6">Lake Konstanz</strain>
    </source>
</reference>
<dbReference type="PANTHER" id="PTHR45904:SF2">
    <property type="entry name" value="TRNA (URACIL-5-)-METHYLTRANSFERASE HOMOLOG A"/>
    <property type="match status" value="1"/>
</dbReference>
<dbReference type="SUPFAM" id="SSF53335">
    <property type="entry name" value="S-adenosyl-L-methionine-dependent methyltransferases"/>
    <property type="match status" value="1"/>
</dbReference>
<feature type="binding site" evidence="4">
    <location>
        <position position="94"/>
    </location>
    <ligand>
        <name>S-adenosyl-L-methionine</name>
        <dbReference type="ChEBI" id="CHEBI:59789"/>
    </ligand>
</feature>
<keyword evidence="2 4" id="KW-0808">Transferase</keyword>
<feature type="active site" description="Nucleophile" evidence="4">
    <location>
        <position position="224"/>
    </location>
</feature>
<feature type="binding site" evidence="4">
    <location>
        <position position="196"/>
    </location>
    <ligand>
        <name>S-adenosyl-L-methionine</name>
        <dbReference type="ChEBI" id="CHEBI:59789"/>
    </ligand>
</feature>
<evidence type="ECO:0000256" key="4">
    <source>
        <dbReference type="PROSITE-ProRule" id="PRU01024"/>
    </source>
</evidence>
<dbReference type="CDD" id="cd02440">
    <property type="entry name" value="AdoMet_MTases"/>
    <property type="match status" value="1"/>
</dbReference>
<evidence type="ECO:0000313" key="5">
    <source>
        <dbReference type="EMBL" id="CUG93427.1"/>
    </source>
</evidence>
<evidence type="ECO:0000313" key="6">
    <source>
        <dbReference type="Proteomes" id="UP000051952"/>
    </source>
</evidence>
<dbReference type="GO" id="GO:0008173">
    <property type="term" value="F:RNA methyltransferase activity"/>
    <property type="evidence" value="ECO:0007669"/>
    <property type="project" value="InterPro"/>
</dbReference>